<dbReference type="PROSITE" id="PS51352">
    <property type="entry name" value="THIOREDOXIN_2"/>
    <property type="match status" value="1"/>
</dbReference>
<dbReference type="PANTHER" id="PTHR12151:SF25">
    <property type="entry name" value="LINALOOL DEHYDRATASE_ISOMERASE DOMAIN-CONTAINING PROTEIN"/>
    <property type="match status" value="1"/>
</dbReference>
<dbReference type="InterPro" id="IPR013766">
    <property type="entry name" value="Thioredoxin_domain"/>
</dbReference>
<keyword evidence="7" id="KW-1185">Reference proteome</keyword>
<feature type="domain" description="Thioredoxin" evidence="5">
    <location>
        <begin position="44"/>
        <end position="205"/>
    </location>
</feature>
<sequence>MQRRLGLTLLACALLVAAFLTAVGRLTGGFAHWTFESLRRQQARNGLMHFPAMDLVDASGRPVHLPAGGNGRVTLVDFVYTSCESVCQSLGAEFFQAQQQIQREASAVRLLSVSLDPVRDTPAALAGYGARHRADAGIWTLAAPRTLDEGRLARRLLGVIAVDDGFGGFTHNGALHVIDPRGRVAGIFDTADWQRALALAKQLEATRR</sequence>
<dbReference type="OrthoDB" id="8550465at2"/>
<dbReference type="Gene3D" id="3.40.30.10">
    <property type="entry name" value="Glutaredoxin"/>
    <property type="match status" value="1"/>
</dbReference>
<dbReference type="CDD" id="cd02968">
    <property type="entry name" value="SCO"/>
    <property type="match status" value="1"/>
</dbReference>
<evidence type="ECO:0000256" key="2">
    <source>
        <dbReference type="ARBA" id="ARBA00023008"/>
    </source>
</evidence>
<gene>
    <name evidence="6" type="ORF">DES47_101594</name>
</gene>
<protein>
    <submittedName>
        <fullName evidence="6">Protein SCO1/2</fullName>
    </submittedName>
</protein>
<dbReference type="RefSeq" id="WP_133699148.1">
    <property type="nucleotide sequence ID" value="NZ_SNXS01000001.1"/>
</dbReference>
<organism evidence="6 7">
    <name type="scientific">Roseateles toxinivorans</name>
    <dbReference type="NCBI Taxonomy" id="270368"/>
    <lineage>
        <taxon>Bacteria</taxon>
        <taxon>Pseudomonadati</taxon>
        <taxon>Pseudomonadota</taxon>
        <taxon>Betaproteobacteria</taxon>
        <taxon>Burkholderiales</taxon>
        <taxon>Sphaerotilaceae</taxon>
        <taxon>Roseateles</taxon>
    </lineage>
</organism>
<comment type="similarity">
    <text evidence="1">Belongs to the SCO1/2 family.</text>
</comment>
<dbReference type="AlphaFoldDB" id="A0A4R6QTV3"/>
<dbReference type="SUPFAM" id="SSF52833">
    <property type="entry name" value="Thioredoxin-like"/>
    <property type="match status" value="1"/>
</dbReference>
<evidence type="ECO:0000256" key="1">
    <source>
        <dbReference type="ARBA" id="ARBA00010996"/>
    </source>
</evidence>
<evidence type="ECO:0000256" key="4">
    <source>
        <dbReference type="PIRSR" id="PIRSR603782-2"/>
    </source>
</evidence>
<feature type="binding site" evidence="3">
    <location>
        <position position="87"/>
    </location>
    <ligand>
        <name>Cu cation</name>
        <dbReference type="ChEBI" id="CHEBI:23378"/>
    </ligand>
</feature>
<dbReference type="InterPro" id="IPR003782">
    <property type="entry name" value="SCO1/SenC"/>
</dbReference>
<feature type="disulfide bond" description="Redox-active" evidence="4">
    <location>
        <begin position="83"/>
        <end position="87"/>
    </location>
</feature>
<evidence type="ECO:0000313" key="7">
    <source>
        <dbReference type="Proteomes" id="UP000295361"/>
    </source>
</evidence>
<feature type="binding site" evidence="3">
    <location>
        <position position="83"/>
    </location>
    <ligand>
        <name>Cu cation</name>
        <dbReference type="ChEBI" id="CHEBI:23378"/>
    </ligand>
</feature>
<evidence type="ECO:0000259" key="5">
    <source>
        <dbReference type="PROSITE" id="PS51352"/>
    </source>
</evidence>
<reference evidence="6 7" key="1">
    <citation type="submission" date="2019-03" db="EMBL/GenBank/DDBJ databases">
        <title>Genomic Encyclopedia of Type Strains, Phase IV (KMG-IV): sequencing the most valuable type-strain genomes for metagenomic binning, comparative biology and taxonomic classification.</title>
        <authorList>
            <person name="Goeker M."/>
        </authorList>
    </citation>
    <scope>NUCLEOTIDE SEQUENCE [LARGE SCALE GENOMIC DNA]</scope>
    <source>
        <strain evidence="6 7">DSM 16998</strain>
    </source>
</reference>
<keyword evidence="3" id="KW-0479">Metal-binding</keyword>
<dbReference type="Proteomes" id="UP000295361">
    <property type="component" value="Unassembled WGS sequence"/>
</dbReference>
<dbReference type="EMBL" id="SNXS01000001">
    <property type="protein sequence ID" value="TDP74533.1"/>
    <property type="molecule type" value="Genomic_DNA"/>
</dbReference>
<keyword evidence="4" id="KW-1015">Disulfide bond</keyword>
<dbReference type="PANTHER" id="PTHR12151">
    <property type="entry name" value="ELECTRON TRANSPORT PROTIN SCO1/SENC FAMILY MEMBER"/>
    <property type="match status" value="1"/>
</dbReference>
<name>A0A4R6QTV3_9BURK</name>
<dbReference type="Pfam" id="PF02630">
    <property type="entry name" value="SCO1-SenC"/>
    <property type="match status" value="1"/>
</dbReference>
<dbReference type="InterPro" id="IPR036249">
    <property type="entry name" value="Thioredoxin-like_sf"/>
</dbReference>
<accession>A0A4R6QTV3</accession>
<evidence type="ECO:0000313" key="6">
    <source>
        <dbReference type="EMBL" id="TDP74533.1"/>
    </source>
</evidence>
<keyword evidence="2 3" id="KW-0186">Copper</keyword>
<evidence type="ECO:0000256" key="3">
    <source>
        <dbReference type="PIRSR" id="PIRSR603782-1"/>
    </source>
</evidence>
<dbReference type="InParanoid" id="A0A4R6QTV3"/>
<comment type="caution">
    <text evidence="6">The sequence shown here is derived from an EMBL/GenBank/DDBJ whole genome shotgun (WGS) entry which is preliminary data.</text>
</comment>
<dbReference type="GO" id="GO:0046872">
    <property type="term" value="F:metal ion binding"/>
    <property type="evidence" value="ECO:0007669"/>
    <property type="project" value="UniProtKB-KW"/>
</dbReference>
<proteinExistence type="inferred from homology"/>